<sequence length="68" mass="8116">MGRRSREKNRLSSFRSQGIGTQIHLAIEKWSKEKEVEFLILWPSADSIKFYSRNGFFPSKEAMEKHWK</sequence>
<dbReference type="Proteomes" id="UP001597493">
    <property type="component" value="Unassembled WGS sequence"/>
</dbReference>
<dbReference type="GO" id="GO:0016746">
    <property type="term" value="F:acyltransferase activity"/>
    <property type="evidence" value="ECO:0007669"/>
    <property type="project" value="UniProtKB-KW"/>
</dbReference>
<keyword evidence="2" id="KW-0012">Acyltransferase</keyword>
<evidence type="ECO:0000313" key="3">
    <source>
        <dbReference type="Proteomes" id="UP001597493"/>
    </source>
</evidence>
<evidence type="ECO:0000259" key="1">
    <source>
        <dbReference type="Pfam" id="PF00583"/>
    </source>
</evidence>
<evidence type="ECO:0000313" key="2">
    <source>
        <dbReference type="EMBL" id="MFD2660079.1"/>
    </source>
</evidence>
<dbReference type="Pfam" id="PF00583">
    <property type="entry name" value="Acetyltransf_1"/>
    <property type="match status" value="1"/>
</dbReference>
<gene>
    <name evidence="2" type="ORF">ACFSW5_07320</name>
</gene>
<feature type="domain" description="N-acetyltransferase" evidence="1">
    <location>
        <begin position="12"/>
        <end position="56"/>
    </location>
</feature>
<dbReference type="EMBL" id="JBHUMY010000006">
    <property type="protein sequence ID" value="MFD2660079.1"/>
    <property type="molecule type" value="Genomic_DNA"/>
</dbReference>
<comment type="caution">
    <text evidence="2">The sequence shown here is derived from an EMBL/GenBank/DDBJ whole genome shotgun (WGS) entry which is preliminary data.</text>
</comment>
<proteinExistence type="predicted"/>
<dbReference type="EC" id="2.3.1.-" evidence="2"/>
<dbReference type="Gene3D" id="3.40.630.30">
    <property type="match status" value="1"/>
</dbReference>
<reference evidence="3" key="1">
    <citation type="journal article" date="2019" name="Int. J. Syst. Evol. Microbiol.">
        <title>The Global Catalogue of Microorganisms (GCM) 10K type strain sequencing project: providing services to taxonomists for standard genome sequencing and annotation.</title>
        <authorList>
            <consortium name="The Broad Institute Genomics Platform"/>
            <consortium name="The Broad Institute Genome Sequencing Center for Infectious Disease"/>
            <person name="Wu L."/>
            <person name="Ma J."/>
        </authorList>
    </citation>
    <scope>NUCLEOTIDE SEQUENCE [LARGE SCALE GENOMIC DNA]</scope>
    <source>
        <strain evidence="3">TISTR 1827</strain>
    </source>
</reference>
<keyword evidence="2" id="KW-0808">Transferase</keyword>
<protein>
    <submittedName>
        <fullName evidence="2">GNAT family N-acetyltransferase</fullName>
        <ecNumber evidence="2">2.3.1.-</ecNumber>
    </submittedName>
</protein>
<dbReference type="RefSeq" id="WP_379270773.1">
    <property type="nucleotide sequence ID" value="NZ_JBHUGT010000010.1"/>
</dbReference>
<dbReference type="SUPFAM" id="SSF55729">
    <property type="entry name" value="Acyl-CoA N-acyltransferases (Nat)"/>
    <property type="match status" value="1"/>
</dbReference>
<dbReference type="InterPro" id="IPR016181">
    <property type="entry name" value="Acyl_CoA_acyltransferase"/>
</dbReference>
<dbReference type="CDD" id="cd04301">
    <property type="entry name" value="NAT_SF"/>
    <property type="match status" value="1"/>
</dbReference>
<organism evidence="2 3">
    <name type="scientific">Paenibacillus thailandensis</name>
    <dbReference type="NCBI Taxonomy" id="393250"/>
    <lineage>
        <taxon>Bacteria</taxon>
        <taxon>Bacillati</taxon>
        <taxon>Bacillota</taxon>
        <taxon>Bacilli</taxon>
        <taxon>Bacillales</taxon>
        <taxon>Paenibacillaceae</taxon>
        <taxon>Paenibacillus</taxon>
    </lineage>
</organism>
<accession>A0ABW5QUM5</accession>
<keyword evidence="3" id="KW-1185">Reference proteome</keyword>
<name>A0ABW5QUM5_9BACL</name>
<dbReference type="InterPro" id="IPR000182">
    <property type="entry name" value="GNAT_dom"/>
</dbReference>